<protein>
    <recommendedName>
        <fullName evidence="3">Sporulation protein YyaC</fullName>
    </recommendedName>
</protein>
<dbReference type="AlphaFoldDB" id="A0A8A0RL84"/>
<keyword evidence="2" id="KW-1185">Reference proteome</keyword>
<proteinExistence type="predicted"/>
<evidence type="ECO:0000313" key="1">
    <source>
        <dbReference type="EMBL" id="QSQ08652.1"/>
    </source>
</evidence>
<reference evidence="1" key="1">
    <citation type="submission" date="2020-07" db="EMBL/GenBank/DDBJ databases">
        <title>Koleobacter methoxysyntrophicus gen. nov., sp. nov., a novel anaerobic bacterium isolated from deep subsurface oil field and proposal of Koleobacterales ord. nov. in the phylum Firmicutes.</title>
        <authorList>
            <person name="Sakamoto S."/>
            <person name="Tamaki H."/>
        </authorList>
    </citation>
    <scope>NUCLEOTIDE SEQUENCE</scope>
    <source>
        <strain evidence="1">NRmbB1</strain>
    </source>
</reference>
<dbReference type="EMBL" id="CP059066">
    <property type="protein sequence ID" value="QSQ08652.1"/>
    <property type="molecule type" value="Genomic_DNA"/>
</dbReference>
<organism evidence="1 2">
    <name type="scientific">Koleobacter methoxysyntrophicus</name>
    <dbReference type="NCBI Taxonomy" id="2751313"/>
    <lineage>
        <taxon>Bacteria</taxon>
        <taxon>Bacillati</taxon>
        <taxon>Bacillota</taxon>
        <taxon>Clostridia</taxon>
        <taxon>Koleobacterales</taxon>
        <taxon>Koleobacteraceae</taxon>
        <taxon>Koleobacter</taxon>
    </lineage>
</organism>
<dbReference type="InterPro" id="IPR009665">
    <property type="entry name" value="YyaC"/>
</dbReference>
<dbReference type="Pfam" id="PF06866">
    <property type="entry name" value="DUF1256"/>
    <property type="match status" value="1"/>
</dbReference>
<dbReference type="InterPro" id="IPR023430">
    <property type="entry name" value="Pept_HybD-like_dom_sf"/>
</dbReference>
<evidence type="ECO:0000313" key="2">
    <source>
        <dbReference type="Proteomes" id="UP000662904"/>
    </source>
</evidence>
<gene>
    <name evidence="1" type="ORF">H0A61_00990</name>
</gene>
<dbReference type="KEGG" id="kme:H0A61_00990"/>
<accession>A0A8A0RL84</accession>
<evidence type="ECO:0008006" key="3">
    <source>
        <dbReference type="Google" id="ProtNLM"/>
    </source>
</evidence>
<sequence length="206" mass="23031">MFQINLPLFNPLIKKKMEKKIDINKPSALMDFITGFSYFFEEFFSEEEFREIIILCIGTDRSTGDSLGPIIGSKLNHLHIPGVHVLGNLDNPVHAVNLVENLNNIKDNYKSPFIIAIDASLGKLDHVGHICICEGPLKPGAGVKKDLPFVGNFNITGIVNVGGFMEYLVLQNTRLGLVMKMADIISKGIYCSFNKIFPAEMTKRRF</sequence>
<dbReference type="Proteomes" id="UP000662904">
    <property type="component" value="Chromosome"/>
</dbReference>
<dbReference type="NCBIfam" id="TIGR02841">
    <property type="entry name" value="spore_YyaC"/>
    <property type="match status" value="1"/>
</dbReference>
<dbReference type="SUPFAM" id="SSF53163">
    <property type="entry name" value="HybD-like"/>
    <property type="match status" value="1"/>
</dbReference>
<name>A0A8A0RL84_9FIRM</name>